<dbReference type="AlphaFoldDB" id="Q94FV1"/>
<dbReference type="EMBL" id="AF329086">
    <property type="protein sequence ID" value="AAK83157.1"/>
    <property type="molecule type" value="mRNA"/>
</dbReference>
<protein>
    <submittedName>
        <fullName evidence="1">Insect-induced protein</fullName>
    </submittedName>
</protein>
<accession>Q94FV1</accession>
<proteinExistence type="evidence at transcript level"/>
<name>Q94FV1_ORYSA</name>
<reference evidence="1" key="1">
    <citation type="submission" date="2000-12" db="EMBL/GenBank/DDBJ databases">
        <title>Insect-induced rice mRNA.</title>
        <authorList>
            <person name="Ding D."/>
            <person name="Kuai B."/>
            <person name="Chen W."/>
            <person name="Ma Z."/>
            <person name="Wang D."/>
            <person name="Wu A."/>
            <person name="Wang W."/>
        </authorList>
    </citation>
    <scope>NUCLEOTIDE SEQUENCE</scope>
</reference>
<evidence type="ECO:0000313" key="1">
    <source>
        <dbReference type="EMBL" id="AAK83157.1"/>
    </source>
</evidence>
<sequence>NFENWNVVYLPYITGLKGFFLRGSQTSRTDLETYVNHQNDTKLTSDFLNVCDFSYCIPSYFYYFFLPDPTTSFMQYEVLDQRIVVQI</sequence>
<feature type="non-terminal residue" evidence="1">
    <location>
        <position position="1"/>
    </location>
</feature>
<organism evidence="1">
    <name type="scientific">Oryza sativa</name>
    <name type="common">Rice</name>
    <dbReference type="NCBI Taxonomy" id="4530"/>
    <lineage>
        <taxon>Eukaryota</taxon>
        <taxon>Viridiplantae</taxon>
        <taxon>Streptophyta</taxon>
        <taxon>Embryophyta</taxon>
        <taxon>Tracheophyta</taxon>
        <taxon>Spermatophyta</taxon>
        <taxon>Magnoliopsida</taxon>
        <taxon>Liliopsida</taxon>
        <taxon>Poales</taxon>
        <taxon>Poaceae</taxon>
        <taxon>BOP clade</taxon>
        <taxon>Oryzoideae</taxon>
        <taxon>Oryzeae</taxon>
        <taxon>Oryzinae</taxon>
        <taxon>Oryza</taxon>
    </lineage>
</organism>